<dbReference type="Proteomes" id="UP001642484">
    <property type="component" value="Unassembled WGS sequence"/>
</dbReference>
<comment type="caution">
    <text evidence="1">The sequence shown here is derived from an EMBL/GenBank/DDBJ whole genome shotgun (WGS) entry which is preliminary data.</text>
</comment>
<sequence>MSFRVFVRWGGREIHEEIDSARPASATNVLDLIRKTWGLPSSFFTLKWGDGDGTILCGSELLRELSNGEREQPLKFTVEPEISVMENFVKALHSDLAAGADAPVDLEERLKVVDAIKDCGENLRCAELMTEMEALRP</sequence>
<name>A0ABP0MS77_9DINO</name>
<protein>
    <submittedName>
        <fullName evidence="1">Uncharacterized protein</fullName>
    </submittedName>
</protein>
<accession>A0ABP0MS77</accession>
<reference evidence="1 2" key="1">
    <citation type="submission" date="2024-02" db="EMBL/GenBank/DDBJ databases">
        <authorList>
            <person name="Chen Y."/>
            <person name="Shah S."/>
            <person name="Dougan E. K."/>
            <person name="Thang M."/>
            <person name="Chan C."/>
        </authorList>
    </citation>
    <scope>NUCLEOTIDE SEQUENCE [LARGE SCALE GENOMIC DNA]</scope>
</reference>
<keyword evidence="2" id="KW-1185">Reference proteome</keyword>
<dbReference type="EMBL" id="CAXAMN010019446">
    <property type="protein sequence ID" value="CAK9054299.1"/>
    <property type="molecule type" value="Genomic_DNA"/>
</dbReference>
<evidence type="ECO:0000313" key="2">
    <source>
        <dbReference type="Proteomes" id="UP001642484"/>
    </source>
</evidence>
<proteinExistence type="predicted"/>
<organism evidence="1 2">
    <name type="scientific">Durusdinium trenchii</name>
    <dbReference type="NCBI Taxonomy" id="1381693"/>
    <lineage>
        <taxon>Eukaryota</taxon>
        <taxon>Sar</taxon>
        <taxon>Alveolata</taxon>
        <taxon>Dinophyceae</taxon>
        <taxon>Suessiales</taxon>
        <taxon>Symbiodiniaceae</taxon>
        <taxon>Durusdinium</taxon>
    </lineage>
</organism>
<gene>
    <name evidence="1" type="ORF">CCMP2556_LOCUS27155</name>
</gene>
<evidence type="ECO:0000313" key="1">
    <source>
        <dbReference type="EMBL" id="CAK9054299.1"/>
    </source>
</evidence>